<dbReference type="Proteomes" id="UP001239111">
    <property type="component" value="Chromosome 3"/>
</dbReference>
<dbReference type="EMBL" id="CM056743">
    <property type="protein sequence ID" value="KAJ8670725.1"/>
    <property type="molecule type" value="Genomic_DNA"/>
</dbReference>
<comment type="caution">
    <text evidence="1">The sequence shown here is derived from an EMBL/GenBank/DDBJ whole genome shotgun (WGS) entry which is preliminary data.</text>
</comment>
<accession>A0ACC2NME5</accession>
<reference evidence="1" key="1">
    <citation type="submission" date="2023-04" db="EMBL/GenBank/DDBJ databases">
        <title>A chromosome-level genome assembly of the parasitoid wasp Eretmocerus hayati.</title>
        <authorList>
            <person name="Zhong Y."/>
            <person name="Liu S."/>
            <person name="Liu Y."/>
        </authorList>
    </citation>
    <scope>NUCLEOTIDE SEQUENCE</scope>
    <source>
        <strain evidence="1">ZJU_SS_LIU_2023</strain>
    </source>
</reference>
<protein>
    <submittedName>
        <fullName evidence="1">Uncharacterized protein</fullName>
    </submittedName>
</protein>
<sequence>MPTQKNKSFDSPPRRALYGPQPSGTPHSSPSPPAPPPKQTTSKHCPKRPVAPGQPAQQHTEQHTAASSPTNAFAHVHANKVVVNGDGTRETVIIGNGEIILDRIGTTMNKGHERGNPRSKAKSRKCDGDPDEVSRENSVDGNRRKSKDTVDQISKRRSNTETNHDQNEVLCEKSTNVI</sequence>
<proteinExistence type="predicted"/>
<name>A0ACC2NME5_9HYME</name>
<organism evidence="1 2">
    <name type="scientific">Eretmocerus hayati</name>
    <dbReference type="NCBI Taxonomy" id="131215"/>
    <lineage>
        <taxon>Eukaryota</taxon>
        <taxon>Metazoa</taxon>
        <taxon>Ecdysozoa</taxon>
        <taxon>Arthropoda</taxon>
        <taxon>Hexapoda</taxon>
        <taxon>Insecta</taxon>
        <taxon>Pterygota</taxon>
        <taxon>Neoptera</taxon>
        <taxon>Endopterygota</taxon>
        <taxon>Hymenoptera</taxon>
        <taxon>Apocrita</taxon>
        <taxon>Proctotrupomorpha</taxon>
        <taxon>Chalcidoidea</taxon>
        <taxon>Aphelinidae</taxon>
        <taxon>Aphelininae</taxon>
        <taxon>Eretmocerus</taxon>
    </lineage>
</organism>
<keyword evidence="2" id="KW-1185">Reference proteome</keyword>
<evidence type="ECO:0000313" key="2">
    <source>
        <dbReference type="Proteomes" id="UP001239111"/>
    </source>
</evidence>
<evidence type="ECO:0000313" key="1">
    <source>
        <dbReference type="EMBL" id="KAJ8670725.1"/>
    </source>
</evidence>
<gene>
    <name evidence="1" type="ORF">QAD02_001984</name>
</gene>